<proteinExistence type="predicted"/>
<keyword evidence="2" id="KW-1185">Reference proteome</keyword>
<reference evidence="1 2" key="1">
    <citation type="journal article" date="2018" name="Sci. Rep.">
        <title>Genomic signatures of local adaptation to the degree of environmental predictability in rotifers.</title>
        <authorList>
            <person name="Franch-Gras L."/>
            <person name="Hahn C."/>
            <person name="Garcia-Roger E.M."/>
            <person name="Carmona M.J."/>
            <person name="Serra M."/>
            <person name="Gomez A."/>
        </authorList>
    </citation>
    <scope>NUCLEOTIDE SEQUENCE [LARGE SCALE GENOMIC DNA]</scope>
    <source>
        <strain evidence="1">HYR1</strain>
    </source>
</reference>
<evidence type="ECO:0000313" key="1">
    <source>
        <dbReference type="EMBL" id="RNA08143.1"/>
    </source>
</evidence>
<evidence type="ECO:0000313" key="2">
    <source>
        <dbReference type="Proteomes" id="UP000276133"/>
    </source>
</evidence>
<accession>A0A3M7Q9Y0</accession>
<dbReference type="AlphaFoldDB" id="A0A3M7Q9Y0"/>
<comment type="caution">
    <text evidence="1">The sequence shown here is derived from an EMBL/GenBank/DDBJ whole genome shotgun (WGS) entry which is preliminary data.</text>
</comment>
<sequence length="102" mass="12094">MSEYFLINRINFIKKLKKTIRNDSFIISIFLSTLQTTKFTPLNLNDFKCGRYIQVHNSSRYTFGLFQANNGTNKRTKIERIINDFILLQIRIKIAMENKITI</sequence>
<name>A0A3M7Q9Y0_BRAPC</name>
<protein>
    <submittedName>
        <fullName evidence="1">Uncharacterized protein</fullName>
    </submittedName>
</protein>
<dbReference type="Proteomes" id="UP000276133">
    <property type="component" value="Unassembled WGS sequence"/>
</dbReference>
<gene>
    <name evidence="1" type="ORF">BpHYR1_044426</name>
</gene>
<dbReference type="EMBL" id="REGN01006841">
    <property type="protein sequence ID" value="RNA08143.1"/>
    <property type="molecule type" value="Genomic_DNA"/>
</dbReference>
<organism evidence="1 2">
    <name type="scientific">Brachionus plicatilis</name>
    <name type="common">Marine rotifer</name>
    <name type="synonym">Brachionus muelleri</name>
    <dbReference type="NCBI Taxonomy" id="10195"/>
    <lineage>
        <taxon>Eukaryota</taxon>
        <taxon>Metazoa</taxon>
        <taxon>Spiralia</taxon>
        <taxon>Gnathifera</taxon>
        <taxon>Rotifera</taxon>
        <taxon>Eurotatoria</taxon>
        <taxon>Monogononta</taxon>
        <taxon>Pseudotrocha</taxon>
        <taxon>Ploima</taxon>
        <taxon>Brachionidae</taxon>
        <taxon>Brachionus</taxon>
    </lineage>
</organism>